<keyword evidence="5" id="KW-0378">Hydrolase</keyword>
<comment type="catalytic activity">
    <reaction evidence="8">
        <text>adenosine + phosphate = alpha-D-ribose 1-phosphate + adenine</text>
        <dbReference type="Rhea" id="RHEA:27642"/>
        <dbReference type="ChEBI" id="CHEBI:16335"/>
        <dbReference type="ChEBI" id="CHEBI:16708"/>
        <dbReference type="ChEBI" id="CHEBI:43474"/>
        <dbReference type="ChEBI" id="CHEBI:57720"/>
        <dbReference type="EC" id="2.4.2.1"/>
    </reaction>
    <physiologicalReaction direction="left-to-right" evidence="8">
        <dbReference type="Rhea" id="RHEA:27643"/>
    </physiologicalReaction>
</comment>
<accession>A0A1W6BXP7</accession>
<keyword evidence="4" id="KW-0479">Metal-binding</keyword>
<dbReference type="KEGG" id="ccun:CCUN_1300"/>
<evidence type="ECO:0000256" key="4">
    <source>
        <dbReference type="ARBA" id="ARBA00022723"/>
    </source>
</evidence>
<evidence type="ECO:0000313" key="10">
    <source>
        <dbReference type="EMBL" id="ARJ56889.1"/>
    </source>
</evidence>
<comment type="similarity">
    <text evidence="2">Belongs to the purine nucleoside phosphorylase YfiH/LACC1 family.</text>
</comment>
<dbReference type="CDD" id="cd16833">
    <property type="entry name" value="YfiH"/>
    <property type="match status" value="1"/>
</dbReference>
<dbReference type="Proteomes" id="UP000192902">
    <property type="component" value="Chromosome"/>
</dbReference>
<reference evidence="10 11" key="1">
    <citation type="submission" date="2017-04" db="EMBL/GenBank/DDBJ databases">
        <title>Complete genome sequence of the Campylobacter cuniculorum type strain LMG24588.</title>
        <authorList>
            <person name="Miller W.G."/>
            <person name="Yee E."/>
            <person name="Revez J."/>
            <person name="Bono J.L."/>
            <person name="Rossi M."/>
        </authorList>
    </citation>
    <scope>NUCLEOTIDE SEQUENCE [LARGE SCALE GENOMIC DNA]</scope>
    <source>
        <strain evidence="10 11">LMG 24588</strain>
    </source>
</reference>
<proteinExistence type="inferred from homology"/>
<comment type="catalytic activity">
    <reaction evidence="7">
        <text>adenosine + H2O + H(+) = inosine + NH4(+)</text>
        <dbReference type="Rhea" id="RHEA:24408"/>
        <dbReference type="ChEBI" id="CHEBI:15377"/>
        <dbReference type="ChEBI" id="CHEBI:15378"/>
        <dbReference type="ChEBI" id="CHEBI:16335"/>
        <dbReference type="ChEBI" id="CHEBI:17596"/>
        <dbReference type="ChEBI" id="CHEBI:28938"/>
        <dbReference type="EC" id="3.5.4.4"/>
    </reaction>
    <physiologicalReaction direction="left-to-right" evidence="7">
        <dbReference type="Rhea" id="RHEA:24409"/>
    </physiologicalReaction>
</comment>
<name>A0A1W6BXP7_9BACT</name>
<dbReference type="InterPro" id="IPR038371">
    <property type="entry name" value="Cu_polyphenol_OxRdtase_sf"/>
</dbReference>
<evidence type="ECO:0000256" key="3">
    <source>
        <dbReference type="ARBA" id="ARBA00022679"/>
    </source>
</evidence>
<dbReference type="PANTHER" id="PTHR30616">
    <property type="entry name" value="UNCHARACTERIZED PROTEIN YFIH"/>
    <property type="match status" value="1"/>
</dbReference>
<dbReference type="SUPFAM" id="SSF64438">
    <property type="entry name" value="CNF1/YfiH-like putative cysteine hydrolases"/>
    <property type="match status" value="1"/>
</dbReference>
<gene>
    <name evidence="10" type="ORF">CCUN_1300</name>
</gene>
<evidence type="ECO:0000256" key="8">
    <source>
        <dbReference type="ARBA" id="ARBA00048968"/>
    </source>
</evidence>
<dbReference type="RefSeq" id="WP_027306011.1">
    <property type="nucleotide sequence ID" value="NZ_CP020867.1"/>
</dbReference>
<comment type="catalytic activity">
    <reaction evidence="9">
        <text>S-methyl-5'-thioadenosine + phosphate = 5-(methylsulfanyl)-alpha-D-ribose 1-phosphate + adenine</text>
        <dbReference type="Rhea" id="RHEA:11852"/>
        <dbReference type="ChEBI" id="CHEBI:16708"/>
        <dbReference type="ChEBI" id="CHEBI:17509"/>
        <dbReference type="ChEBI" id="CHEBI:43474"/>
        <dbReference type="ChEBI" id="CHEBI:58533"/>
        <dbReference type="EC" id="2.4.2.28"/>
    </reaction>
    <physiologicalReaction direction="left-to-right" evidence="9">
        <dbReference type="Rhea" id="RHEA:11853"/>
    </physiologicalReaction>
</comment>
<evidence type="ECO:0000256" key="6">
    <source>
        <dbReference type="ARBA" id="ARBA00022833"/>
    </source>
</evidence>
<sequence>MGRSGENFLSVLDNDKISVFCAYDKDYNVYRAKIHRENLFKDYCKDIKECVFMNQIHSNQVENYDENLGHFSCDGLISVRKNTALCVLSADCLPLLLWNESGVIAALHSGRKGSFGNILKNCVDKIHSLYPNSYHYDFHLFISVGICAKNYEIDGEVLEFALKNFKDFVRDKKLDLKALVKAQARELGIKNIIDIGICSFENKNFFSYRREKSTQRFASVIVLKA</sequence>
<dbReference type="InterPro" id="IPR003730">
    <property type="entry name" value="Cu_polyphenol_OxRdtase"/>
</dbReference>
<comment type="catalytic activity">
    <reaction evidence="1">
        <text>inosine + phosphate = alpha-D-ribose 1-phosphate + hypoxanthine</text>
        <dbReference type="Rhea" id="RHEA:27646"/>
        <dbReference type="ChEBI" id="CHEBI:17368"/>
        <dbReference type="ChEBI" id="CHEBI:17596"/>
        <dbReference type="ChEBI" id="CHEBI:43474"/>
        <dbReference type="ChEBI" id="CHEBI:57720"/>
        <dbReference type="EC" id="2.4.2.1"/>
    </reaction>
    <physiologicalReaction direction="left-to-right" evidence="1">
        <dbReference type="Rhea" id="RHEA:27647"/>
    </physiologicalReaction>
</comment>
<dbReference type="PANTHER" id="PTHR30616:SF2">
    <property type="entry name" value="PURINE NUCLEOSIDE PHOSPHORYLASE LACC1"/>
    <property type="match status" value="1"/>
</dbReference>
<dbReference type="EMBL" id="CP020867">
    <property type="protein sequence ID" value="ARJ56889.1"/>
    <property type="molecule type" value="Genomic_DNA"/>
</dbReference>
<dbReference type="GO" id="GO:0016787">
    <property type="term" value="F:hydrolase activity"/>
    <property type="evidence" value="ECO:0007669"/>
    <property type="project" value="UniProtKB-KW"/>
</dbReference>
<dbReference type="AlphaFoldDB" id="A0A1W6BXP7"/>
<keyword evidence="6" id="KW-0862">Zinc</keyword>
<dbReference type="eggNOG" id="COG1496">
    <property type="taxonomic scope" value="Bacteria"/>
</dbReference>
<evidence type="ECO:0000256" key="1">
    <source>
        <dbReference type="ARBA" id="ARBA00000553"/>
    </source>
</evidence>
<keyword evidence="3" id="KW-0808">Transferase</keyword>
<organism evidence="10 11">
    <name type="scientific">Campylobacter cuniculorum DSM 23162 = LMG 24588</name>
    <dbReference type="NCBI Taxonomy" id="1121267"/>
    <lineage>
        <taxon>Bacteria</taxon>
        <taxon>Pseudomonadati</taxon>
        <taxon>Campylobacterota</taxon>
        <taxon>Epsilonproteobacteria</taxon>
        <taxon>Campylobacterales</taxon>
        <taxon>Campylobacteraceae</taxon>
        <taxon>Campylobacter</taxon>
    </lineage>
</organism>
<dbReference type="STRING" id="1121267.CCUN_1300"/>
<evidence type="ECO:0000256" key="5">
    <source>
        <dbReference type="ARBA" id="ARBA00022801"/>
    </source>
</evidence>
<dbReference type="OrthoDB" id="4279at2"/>
<evidence type="ECO:0000256" key="2">
    <source>
        <dbReference type="ARBA" id="ARBA00007353"/>
    </source>
</evidence>
<evidence type="ECO:0000256" key="9">
    <source>
        <dbReference type="ARBA" id="ARBA00049893"/>
    </source>
</evidence>
<evidence type="ECO:0000256" key="7">
    <source>
        <dbReference type="ARBA" id="ARBA00047989"/>
    </source>
</evidence>
<dbReference type="GO" id="GO:0005507">
    <property type="term" value="F:copper ion binding"/>
    <property type="evidence" value="ECO:0007669"/>
    <property type="project" value="TreeGrafter"/>
</dbReference>
<protein>
    <submittedName>
        <fullName evidence="10">Multi-copper polyphenol oxidoreductase laccase</fullName>
    </submittedName>
</protein>
<dbReference type="GO" id="GO:0017061">
    <property type="term" value="F:S-methyl-5-thioadenosine phosphorylase activity"/>
    <property type="evidence" value="ECO:0007669"/>
    <property type="project" value="UniProtKB-EC"/>
</dbReference>
<dbReference type="Gene3D" id="3.60.140.10">
    <property type="entry name" value="CNF1/YfiH-like putative cysteine hydrolases"/>
    <property type="match status" value="1"/>
</dbReference>
<dbReference type="InterPro" id="IPR011324">
    <property type="entry name" value="Cytotoxic_necrot_fac-like_cat"/>
</dbReference>
<dbReference type="Pfam" id="PF02578">
    <property type="entry name" value="Cu-oxidase_4"/>
    <property type="match status" value="1"/>
</dbReference>
<evidence type="ECO:0000313" key="11">
    <source>
        <dbReference type="Proteomes" id="UP000192902"/>
    </source>
</evidence>